<keyword evidence="2" id="KW-1185">Reference proteome</keyword>
<dbReference type="Proteomes" id="UP000266861">
    <property type="component" value="Unassembled WGS sequence"/>
</dbReference>
<reference evidence="1 2" key="1">
    <citation type="submission" date="2018-08" db="EMBL/GenBank/DDBJ databases">
        <title>Genome and evolution of the arbuscular mycorrhizal fungus Diversispora epigaea (formerly Glomus versiforme) and its bacterial endosymbionts.</title>
        <authorList>
            <person name="Sun X."/>
            <person name="Fei Z."/>
            <person name="Harrison M."/>
        </authorList>
    </citation>
    <scope>NUCLEOTIDE SEQUENCE [LARGE SCALE GENOMIC DNA]</scope>
    <source>
        <strain evidence="1 2">IT104</strain>
    </source>
</reference>
<name>A0A397IQ05_9GLOM</name>
<comment type="caution">
    <text evidence="1">The sequence shown here is derived from an EMBL/GenBank/DDBJ whole genome shotgun (WGS) entry which is preliminary data.</text>
</comment>
<organism evidence="1 2">
    <name type="scientific">Diversispora epigaea</name>
    <dbReference type="NCBI Taxonomy" id="1348612"/>
    <lineage>
        <taxon>Eukaryota</taxon>
        <taxon>Fungi</taxon>
        <taxon>Fungi incertae sedis</taxon>
        <taxon>Mucoromycota</taxon>
        <taxon>Glomeromycotina</taxon>
        <taxon>Glomeromycetes</taxon>
        <taxon>Diversisporales</taxon>
        <taxon>Diversisporaceae</taxon>
        <taxon>Diversispora</taxon>
    </lineage>
</organism>
<evidence type="ECO:0000313" key="1">
    <source>
        <dbReference type="EMBL" id="RHZ74790.1"/>
    </source>
</evidence>
<dbReference type="OrthoDB" id="2427805at2759"/>
<evidence type="ECO:0000313" key="2">
    <source>
        <dbReference type="Proteomes" id="UP000266861"/>
    </source>
</evidence>
<protein>
    <submittedName>
        <fullName evidence="1">Uncharacterized protein</fullName>
    </submittedName>
</protein>
<dbReference type="EMBL" id="PQFF01000204">
    <property type="protein sequence ID" value="RHZ74790.1"/>
    <property type="molecule type" value="Genomic_DNA"/>
</dbReference>
<gene>
    <name evidence="1" type="ORF">Glove_219g85</name>
</gene>
<sequence length="298" mass="34785">MFRSARQPEIRPIWHKQLARLADVRMELEWKLKEEHMCKRMNFYQPTFTSGGTKNINKRDNKQGTFVNGLSERIILGALTKKCSNSGYDEEVYNVSTNPFALLSSVLICNESQNISGDLDDKEKEDEDEKGPFLLTKNIERRELSIGKYVEKELFELGKKLKFEHAIHSFILDFDNEEIRQNFNKKELLEMDSTSGPQVPGLPDEIIEFLNKFVDKTSLKIRKIIKEMMFDDNYDHEKHYDKDYIIFALYSLSHDRNEYVLNNAAVEGQSMCRNTSRGSDDSKESHLTITAIRFIFID</sequence>
<dbReference type="AlphaFoldDB" id="A0A397IQ05"/>
<accession>A0A397IQ05</accession>
<proteinExistence type="predicted"/>